<feature type="transmembrane region" description="Helical" evidence="1">
    <location>
        <begin position="40"/>
        <end position="62"/>
    </location>
</feature>
<sequence>MDPVQAVLGIKATHLVAGVAGGVVRALLSGGGWLAAISSVVIGSLTAGYLTTPVYAAAKAYFPALTGDASTEHAIGFLVGLTAMLICEGVLRFIRGWSRNPKLPYPEN</sequence>
<keyword evidence="1" id="KW-0472">Membrane</keyword>
<dbReference type="AlphaFoldDB" id="A0A2W2AWJ0"/>
<keyword evidence="1" id="KW-1133">Transmembrane helix</keyword>
<reference evidence="3" key="1">
    <citation type="submission" date="2018-06" db="EMBL/GenBank/DDBJ databases">
        <title>Aestuariibacter litoralis strain KCTC 52945T.</title>
        <authorList>
            <person name="Li X."/>
            <person name="Salam N."/>
            <person name="Li J.-L."/>
            <person name="Chen Y.-M."/>
            <person name="Yang Z.-W."/>
            <person name="Zhang L.-Y."/>
            <person name="Han M.-X."/>
            <person name="Xiao M."/>
            <person name="Li W.-J."/>
        </authorList>
    </citation>
    <scope>NUCLEOTIDE SEQUENCE [LARGE SCALE GENOMIC DNA]</scope>
    <source>
        <strain evidence="3">KCTC 52945</strain>
    </source>
</reference>
<protein>
    <submittedName>
        <fullName evidence="2">Uncharacterized protein</fullName>
    </submittedName>
</protein>
<gene>
    <name evidence="2" type="ORF">DK847_06640</name>
</gene>
<proteinExistence type="predicted"/>
<dbReference type="Proteomes" id="UP000248795">
    <property type="component" value="Unassembled WGS sequence"/>
</dbReference>
<keyword evidence="1" id="KW-0812">Transmembrane</keyword>
<dbReference type="RefSeq" id="WP_111197039.1">
    <property type="nucleotide sequence ID" value="NZ_QKVK01000002.1"/>
</dbReference>
<comment type="caution">
    <text evidence="2">The sequence shown here is derived from an EMBL/GenBank/DDBJ whole genome shotgun (WGS) entry which is preliminary data.</text>
</comment>
<evidence type="ECO:0000313" key="2">
    <source>
        <dbReference type="EMBL" id="PZF78092.1"/>
    </source>
</evidence>
<name>A0A2W2AWJ0_9HYPH</name>
<evidence type="ECO:0000313" key="3">
    <source>
        <dbReference type="Proteomes" id="UP000248795"/>
    </source>
</evidence>
<keyword evidence="3" id="KW-1185">Reference proteome</keyword>
<organism evidence="2 3">
    <name type="scientific">Aestuariivirga litoralis</name>
    <dbReference type="NCBI Taxonomy" id="2650924"/>
    <lineage>
        <taxon>Bacteria</taxon>
        <taxon>Pseudomonadati</taxon>
        <taxon>Pseudomonadota</taxon>
        <taxon>Alphaproteobacteria</taxon>
        <taxon>Hyphomicrobiales</taxon>
        <taxon>Aestuariivirgaceae</taxon>
        <taxon>Aestuariivirga</taxon>
    </lineage>
</organism>
<accession>A0A2W2AWJ0</accession>
<feature type="transmembrane region" description="Helical" evidence="1">
    <location>
        <begin position="74"/>
        <end position="94"/>
    </location>
</feature>
<evidence type="ECO:0000256" key="1">
    <source>
        <dbReference type="SAM" id="Phobius"/>
    </source>
</evidence>
<feature type="transmembrane region" description="Helical" evidence="1">
    <location>
        <begin position="6"/>
        <end position="28"/>
    </location>
</feature>
<dbReference type="EMBL" id="QKVK01000002">
    <property type="protein sequence ID" value="PZF78092.1"/>
    <property type="molecule type" value="Genomic_DNA"/>
</dbReference>